<evidence type="ECO:0000256" key="1">
    <source>
        <dbReference type="SAM" id="Phobius"/>
    </source>
</evidence>
<feature type="transmembrane region" description="Helical" evidence="1">
    <location>
        <begin position="93"/>
        <end position="111"/>
    </location>
</feature>
<feature type="transmembrane region" description="Helical" evidence="1">
    <location>
        <begin position="68"/>
        <end position="87"/>
    </location>
</feature>
<keyword evidence="1" id="KW-1133">Transmembrane helix</keyword>
<keyword evidence="4" id="KW-1185">Reference proteome</keyword>
<keyword evidence="1" id="KW-0812">Transmembrane</keyword>
<dbReference type="RefSeq" id="WP_258827961.1">
    <property type="nucleotide sequence ID" value="NZ_JANUHA010000006.1"/>
</dbReference>
<feature type="transmembrane region" description="Helical" evidence="1">
    <location>
        <begin position="12"/>
        <end position="33"/>
    </location>
</feature>
<feature type="domain" description="LiaF transmembrane" evidence="2">
    <location>
        <begin position="14"/>
        <end position="109"/>
    </location>
</feature>
<keyword evidence="1" id="KW-0472">Membrane</keyword>
<protein>
    <submittedName>
        <fullName evidence="3">DUF5668 domain-containing protein</fullName>
    </submittedName>
</protein>
<name>A0ABT2AL39_9BURK</name>
<evidence type="ECO:0000259" key="2">
    <source>
        <dbReference type="Pfam" id="PF22570"/>
    </source>
</evidence>
<accession>A0ABT2AL39</accession>
<evidence type="ECO:0000313" key="3">
    <source>
        <dbReference type="EMBL" id="MCS0596936.1"/>
    </source>
</evidence>
<evidence type="ECO:0000313" key="4">
    <source>
        <dbReference type="Proteomes" id="UP001206572"/>
    </source>
</evidence>
<dbReference type="Pfam" id="PF22570">
    <property type="entry name" value="LiaF-TM"/>
    <property type="match status" value="1"/>
</dbReference>
<proteinExistence type="predicted"/>
<reference evidence="3 4" key="1">
    <citation type="submission" date="2022-08" db="EMBL/GenBank/DDBJ databases">
        <title>Reclassification of Massilia species as members of the genera Telluria, Duganella, Pseudoduganella, Mokoshia gen. nov. and Zemynaea gen. nov. using orthogonal and non-orthogonal genome-based approaches.</title>
        <authorList>
            <person name="Bowman J.P."/>
        </authorList>
    </citation>
    <scope>NUCLEOTIDE SEQUENCE [LARGE SCALE GENOMIC DNA]</scope>
    <source>
        <strain evidence="3 4">JCM 31661</strain>
    </source>
</reference>
<organism evidence="3 4">
    <name type="scientific">Massilia agri</name>
    <dbReference type="NCBI Taxonomy" id="1886785"/>
    <lineage>
        <taxon>Bacteria</taxon>
        <taxon>Pseudomonadati</taxon>
        <taxon>Pseudomonadota</taxon>
        <taxon>Betaproteobacteria</taxon>
        <taxon>Burkholderiales</taxon>
        <taxon>Oxalobacteraceae</taxon>
        <taxon>Telluria group</taxon>
        <taxon>Massilia</taxon>
    </lineage>
</organism>
<sequence length="134" mass="15780">MDSEDAYRWRKQVVLGLLMIAIGVIVLLDRMYYIDAGDYWHYWPLLLVVVGINQTIGYPSPREFGNGVWTIFIGLWLFACFEHLFGLTFRNSWPLFILAWGVKLVFQPLVARRFQQAQSQQQGFIDNPEKRHEK</sequence>
<gene>
    <name evidence="3" type="ORF">NX780_11300</name>
</gene>
<dbReference type="Proteomes" id="UP001206572">
    <property type="component" value="Unassembled WGS sequence"/>
</dbReference>
<comment type="caution">
    <text evidence="3">The sequence shown here is derived from an EMBL/GenBank/DDBJ whole genome shotgun (WGS) entry which is preliminary data.</text>
</comment>
<dbReference type="EMBL" id="JANUHA010000006">
    <property type="protein sequence ID" value="MCS0596936.1"/>
    <property type="molecule type" value="Genomic_DNA"/>
</dbReference>
<dbReference type="InterPro" id="IPR054331">
    <property type="entry name" value="LiaF_TM"/>
</dbReference>
<feature type="transmembrane region" description="Helical" evidence="1">
    <location>
        <begin position="39"/>
        <end position="56"/>
    </location>
</feature>